<dbReference type="InterPro" id="IPR036188">
    <property type="entry name" value="FAD/NAD-bd_sf"/>
</dbReference>
<dbReference type="PRINTS" id="PR00420">
    <property type="entry name" value="RNGMNOXGNASE"/>
</dbReference>
<dbReference type="SUPFAM" id="SSF51905">
    <property type="entry name" value="FAD/NAD(P)-binding domain"/>
    <property type="match status" value="1"/>
</dbReference>
<dbReference type="Gene3D" id="3.50.50.60">
    <property type="entry name" value="FAD/NAD(P)-binding domain"/>
    <property type="match status" value="1"/>
</dbReference>
<sequence>MKYDVVVVGSGPAGSVTARFAAENGASVLVIERRSEVGVPVLCGEGISRKIDRWNMLEGKRWIAGKMDGARIYSPDRTCVTLSADQAGNETGYVVYRDIFDQELAKSAMKAGAKFMMNTQATGLLKEGDKIKGVKAKHFDEELEFEADIVVGADGVESKIGQWAGIATRLNPK</sequence>
<evidence type="ECO:0000313" key="1">
    <source>
        <dbReference type="EMBL" id="GAG29917.1"/>
    </source>
</evidence>
<feature type="non-terminal residue" evidence="1">
    <location>
        <position position="173"/>
    </location>
</feature>
<dbReference type="PANTHER" id="PTHR42685:SF18">
    <property type="entry name" value="DIGERANYLGERANYLGLYCEROPHOSPHOLIPID REDUCTASE"/>
    <property type="match status" value="1"/>
</dbReference>
<proteinExistence type="predicted"/>
<dbReference type="EMBL" id="BARS01047813">
    <property type="protein sequence ID" value="GAG29917.1"/>
    <property type="molecule type" value="Genomic_DNA"/>
</dbReference>
<protein>
    <recommendedName>
        <fullName evidence="2">FAD-binding domain-containing protein</fullName>
    </recommendedName>
</protein>
<name>X0X3B6_9ZZZZ</name>
<dbReference type="Pfam" id="PF12831">
    <property type="entry name" value="FAD_oxidored"/>
    <property type="match status" value="1"/>
</dbReference>
<reference evidence="1" key="1">
    <citation type="journal article" date="2014" name="Front. Microbiol.">
        <title>High frequency of phylogenetically diverse reductive dehalogenase-homologous genes in deep subseafloor sedimentary metagenomes.</title>
        <authorList>
            <person name="Kawai M."/>
            <person name="Futagami T."/>
            <person name="Toyoda A."/>
            <person name="Takaki Y."/>
            <person name="Nishi S."/>
            <person name="Hori S."/>
            <person name="Arai W."/>
            <person name="Tsubouchi T."/>
            <person name="Morono Y."/>
            <person name="Uchiyama I."/>
            <person name="Ito T."/>
            <person name="Fujiyama A."/>
            <person name="Inagaki F."/>
            <person name="Takami H."/>
        </authorList>
    </citation>
    <scope>NUCLEOTIDE SEQUENCE</scope>
    <source>
        <strain evidence="1">Expedition CK06-06</strain>
    </source>
</reference>
<accession>X0X3B6</accession>
<dbReference type="AlphaFoldDB" id="X0X3B6"/>
<evidence type="ECO:0008006" key="2">
    <source>
        <dbReference type="Google" id="ProtNLM"/>
    </source>
</evidence>
<organism evidence="1">
    <name type="scientific">marine sediment metagenome</name>
    <dbReference type="NCBI Taxonomy" id="412755"/>
    <lineage>
        <taxon>unclassified sequences</taxon>
        <taxon>metagenomes</taxon>
        <taxon>ecological metagenomes</taxon>
    </lineage>
</organism>
<comment type="caution">
    <text evidence="1">The sequence shown here is derived from an EMBL/GenBank/DDBJ whole genome shotgun (WGS) entry which is preliminary data.</text>
</comment>
<dbReference type="InterPro" id="IPR050407">
    <property type="entry name" value="Geranylgeranyl_reductase"/>
</dbReference>
<dbReference type="PANTHER" id="PTHR42685">
    <property type="entry name" value="GERANYLGERANYL DIPHOSPHATE REDUCTASE"/>
    <property type="match status" value="1"/>
</dbReference>
<gene>
    <name evidence="1" type="ORF">S01H1_71765</name>
</gene>